<protein>
    <submittedName>
        <fullName evidence="8">Protein CC2D2B isoform X4</fullName>
    </submittedName>
</protein>
<feature type="domain" description="Centrosomal protein of 76 kDa C-terminal" evidence="5">
    <location>
        <begin position="1337"/>
        <end position="1456"/>
    </location>
</feature>
<feature type="coiled-coil region" evidence="1">
    <location>
        <begin position="58"/>
        <end position="85"/>
    </location>
</feature>
<name>A0A6P8QTR1_GEOSA</name>
<dbReference type="FunCoup" id="A0A6P8QTR1">
    <property type="interactions" value="22"/>
</dbReference>
<accession>A0A6P8QTR1</accession>
<dbReference type="Pfam" id="PF24652">
    <property type="entry name" value="CEP76_C"/>
    <property type="match status" value="1"/>
</dbReference>
<evidence type="ECO:0000256" key="2">
    <source>
        <dbReference type="SAM" id="MobiDB-lite"/>
    </source>
</evidence>
<keyword evidence="7" id="KW-1185">Reference proteome</keyword>
<dbReference type="OrthoDB" id="2162143at2759"/>
<dbReference type="Gene3D" id="2.60.40.150">
    <property type="entry name" value="C2 domain"/>
    <property type="match status" value="1"/>
</dbReference>
<dbReference type="CTD" id="387707"/>
<dbReference type="GO" id="GO:0035869">
    <property type="term" value="C:ciliary transition zone"/>
    <property type="evidence" value="ECO:0007669"/>
    <property type="project" value="TreeGrafter"/>
</dbReference>
<dbReference type="InterPro" id="IPR056290">
    <property type="entry name" value="CEPT76/DRC7_peptidase-like_dom"/>
</dbReference>
<dbReference type="Pfam" id="PF24656">
    <property type="entry name" value="CEPT76_peptidase"/>
    <property type="match status" value="1"/>
</dbReference>
<proteinExistence type="predicted"/>
<dbReference type="InterPro" id="IPR041510">
    <property type="entry name" value="DUF5523"/>
</dbReference>
<reference evidence="8" key="1">
    <citation type="submission" date="2025-08" db="UniProtKB">
        <authorList>
            <consortium name="RefSeq"/>
        </authorList>
    </citation>
    <scope>IDENTIFICATION</scope>
</reference>
<gene>
    <name evidence="8" type="primary">CC2D2B</name>
</gene>
<dbReference type="InterPro" id="IPR052434">
    <property type="entry name" value="Tectonic-like_complex_comp"/>
</dbReference>
<feature type="region of interest" description="Disordered" evidence="2">
    <location>
        <begin position="27"/>
        <end position="51"/>
    </location>
</feature>
<evidence type="ECO:0000259" key="5">
    <source>
        <dbReference type="Pfam" id="PF24652"/>
    </source>
</evidence>
<dbReference type="Pfam" id="PF15625">
    <property type="entry name" value="CC2D2AN-C2"/>
    <property type="match status" value="1"/>
</dbReference>
<evidence type="ECO:0000313" key="7">
    <source>
        <dbReference type="Proteomes" id="UP000515159"/>
    </source>
</evidence>
<feature type="domain" description="DUF5523" evidence="4">
    <location>
        <begin position="112"/>
        <end position="252"/>
    </location>
</feature>
<dbReference type="GeneID" id="117359926"/>
<dbReference type="PANTHER" id="PTHR20837">
    <property type="entry name" value="CENTROSOMAL PROTEIN-RELATED"/>
    <property type="match status" value="1"/>
</dbReference>
<evidence type="ECO:0000259" key="4">
    <source>
        <dbReference type="Pfam" id="PF17661"/>
    </source>
</evidence>
<dbReference type="InParanoid" id="A0A6P8QTR1"/>
<dbReference type="GO" id="GO:1905515">
    <property type="term" value="P:non-motile cilium assembly"/>
    <property type="evidence" value="ECO:0007669"/>
    <property type="project" value="TreeGrafter"/>
</dbReference>
<evidence type="ECO:0000259" key="3">
    <source>
        <dbReference type="Pfam" id="PF15625"/>
    </source>
</evidence>
<dbReference type="GO" id="GO:1904491">
    <property type="term" value="P:protein localization to ciliary transition zone"/>
    <property type="evidence" value="ECO:0007669"/>
    <property type="project" value="TreeGrafter"/>
</dbReference>
<dbReference type="InterPro" id="IPR028928">
    <property type="entry name" value="CC2D2AN-C2"/>
</dbReference>
<keyword evidence="1" id="KW-0175">Coiled coil</keyword>
<dbReference type="RefSeq" id="XP_033799290.1">
    <property type="nucleotide sequence ID" value="XM_033943399.1"/>
</dbReference>
<dbReference type="InterPro" id="IPR035892">
    <property type="entry name" value="C2_domain_sf"/>
</dbReference>
<evidence type="ECO:0000256" key="1">
    <source>
        <dbReference type="SAM" id="Coils"/>
    </source>
</evidence>
<dbReference type="Pfam" id="PF17661">
    <property type="entry name" value="DUF5523"/>
    <property type="match status" value="1"/>
</dbReference>
<evidence type="ECO:0000313" key="8">
    <source>
        <dbReference type="RefSeq" id="XP_033799290.1"/>
    </source>
</evidence>
<feature type="domain" description="CEP76/DRC7 peptidase-like" evidence="6">
    <location>
        <begin position="1195"/>
        <end position="1310"/>
    </location>
</feature>
<evidence type="ECO:0000259" key="6">
    <source>
        <dbReference type="Pfam" id="PF24656"/>
    </source>
</evidence>
<dbReference type="InterPro" id="IPR056288">
    <property type="entry name" value="CEP76_C"/>
</dbReference>
<sequence>MKVKILRKRNDITKKLSEVNEYFITVEKPEDPEDLSSNEDGSSSQSQTSVGATVKKIVKEKLKAIKNVQEQKAKEKKNEDVIEDEVTADEGYAFFISNGECSEGLGNISLRKQSSKEEQSPVLDIVEEVILPNLLEAKPAEYDSNKLKFQNEGEHIFVPSSTPVFHRYKLPNNMIPRIIEDEGLFVQRKPKLHRKTINKMENRLIKEEKGKHWFELSGDIISLASPIKQTWHTRKDFSFALLHPALETLYKKAMKSEQQGCIRNKIGGQAEWYQLDLNISSLLFTHHPLFSKEHVLAARLSQLYEQYQCRQQQNIIHVLSEKLKALTDATKIFEHDLEVNNLQNNKTLEDYRWQIRNTVTLYDMEQRKDSSLICNMLKVWKQIKSLRIEQGYTNTPVKLQFHKLVKVNELEEEEYKKEVSAKLTDSQKELREESYETIEQFDSVLVNCKKKEENQYSLSAGMLDKQQTEGTVKEQSHMQQRDPVFIPWLTMTAEVSPLHNCPLHEKMRQIKVEKQKYFIKTFYNGKLAFRTMESPLQLDFKIEFQQVFSLQILNWPESICLEIYVTANKKKSLLAKLYLPIPNISRLSGKDALEQAEFSSDKVVVPAEGEVGSNVPFLSNKNGTKEVYLLTSGKLIYSLSWAIDETGISLAPAVLQSKKFCNSALRSINTVMRSPSSWFRSSKKFDEWAKEIRIDPNDPQYSDLVQSDMYARIKDQAASEHFHFEQMQEEFNFVTEEEIAKSKRFQLLELRNSEPSEFCHFQQIPLYDKEIPDSVFQEYDQQMEKDIPLIHTDPIIAQRITAGNCIRKLRKLVQKKLLKIRCKNRLPDFVHEYEEVTSLSQLSLAIFKITELQRHLKPQRKERKIIPARILMDGDVKILIRISRAYNIPVRKSDNSRTSAVPEPTCSLLRVSSSRHLLKPPHTTDPLNEVNVCPFIEVSFQQTTYQTSMAHGSHPCWNEELQMDFKSPGGDYTYAGLTKIKDKIYINIFDEAVIEKHEDNCLRGCSTHSYTKKNWLGSVAFPFTALLHQSKISGTFQVNTPPVLLGYTWNETYMVPNEENSDQDLIENSLLTIFATIEPYILAVGRDLEKENEISPLWLVTDHEDEKLLQIAYSFKMYCKSIFPQRRIITTIFDTEGKSVFVTRYIMKLNPPEEVLVAYADDLEPSFDLVPRFVSLIPCFSDVMDIDDNYDDCQCWMTSEQFITWGVGSKEEHAVLLCNYFLYLGKKAWVLLGTSVLEGPVSYVVTLENIEYFLWNPINGHCYKQFDIFCPLRSVDCLINEENIWFNIQHNNAPMSVNFDTSKETFWKPLLTSSWQRIKQPTMQPEKIDYLPTNKSMVQELEKRIEKSLKNKIMEWRAKHPTRWNRQWSAIFKKSLPNLELNYSSTLSKKDLKDLLRAYRVAGFPLQLPYTDLQTITDAVYRTGIHTTEIPNTEFALTVYIHPYPNNILSVWIYIASLVRYH</sequence>
<dbReference type="Proteomes" id="UP000515159">
    <property type="component" value="Chromosome 4"/>
</dbReference>
<feature type="compositionally biased region" description="Low complexity" evidence="2">
    <location>
        <begin position="38"/>
        <end position="51"/>
    </location>
</feature>
<feature type="domain" description="CC2D2A N-terminal C2" evidence="3">
    <location>
        <begin position="482"/>
        <end position="652"/>
    </location>
</feature>
<dbReference type="PANTHER" id="PTHR20837:SF2">
    <property type="entry name" value="PROTEIN CC2D2B"/>
    <property type="match status" value="1"/>
</dbReference>
<organism evidence="7 8">
    <name type="scientific">Geotrypetes seraphini</name>
    <name type="common">Gaboon caecilian</name>
    <name type="synonym">Caecilia seraphini</name>
    <dbReference type="NCBI Taxonomy" id="260995"/>
    <lineage>
        <taxon>Eukaryota</taxon>
        <taxon>Metazoa</taxon>
        <taxon>Chordata</taxon>
        <taxon>Craniata</taxon>
        <taxon>Vertebrata</taxon>
        <taxon>Euteleostomi</taxon>
        <taxon>Amphibia</taxon>
        <taxon>Gymnophiona</taxon>
        <taxon>Geotrypetes</taxon>
    </lineage>
</organism>